<dbReference type="Gene3D" id="1.10.10.10">
    <property type="entry name" value="Winged helix-like DNA-binding domain superfamily/Winged helix DNA-binding domain"/>
    <property type="match status" value="1"/>
</dbReference>
<dbReference type="InterPro" id="IPR036388">
    <property type="entry name" value="WH-like_DNA-bd_sf"/>
</dbReference>
<dbReference type="SMART" id="SM00347">
    <property type="entry name" value="HTH_MARR"/>
    <property type="match status" value="1"/>
</dbReference>
<name>A0A9X1AJI8_9SPHN</name>
<dbReference type="EMBL" id="JAHGAW010000001">
    <property type="protein sequence ID" value="MBT2185363.1"/>
    <property type="molecule type" value="Genomic_DNA"/>
</dbReference>
<accession>A0A9X1AJI8</accession>
<dbReference type="SUPFAM" id="SSF46785">
    <property type="entry name" value="Winged helix' DNA-binding domain"/>
    <property type="match status" value="1"/>
</dbReference>
<dbReference type="GO" id="GO:0003700">
    <property type="term" value="F:DNA-binding transcription factor activity"/>
    <property type="evidence" value="ECO:0007669"/>
    <property type="project" value="InterPro"/>
</dbReference>
<protein>
    <submittedName>
        <fullName evidence="2">MarR family transcriptional regulator</fullName>
    </submittedName>
</protein>
<dbReference type="PANTHER" id="PTHR33164">
    <property type="entry name" value="TRANSCRIPTIONAL REGULATOR, MARR FAMILY"/>
    <property type="match status" value="1"/>
</dbReference>
<keyword evidence="3" id="KW-1185">Reference proteome</keyword>
<dbReference type="InterPro" id="IPR011991">
    <property type="entry name" value="ArsR-like_HTH"/>
</dbReference>
<reference evidence="2" key="1">
    <citation type="submission" date="2021-05" db="EMBL/GenBank/DDBJ databases">
        <title>Genome of Sphingobium sp. strain.</title>
        <authorList>
            <person name="Fan R."/>
        </authorList>
    </citation>
    <scope>NUCLEOTIDE SEQUENCE</scope>
    <source>
        <strain evidence="2">H33</strain>
    </source>
</reference>
<dbReference type="PANTHER" id="PTHR33164:SF57">
    <property type="entry name" value="MARR-FAMILY TRANSCRIPTIONAL REGULATOR"/>
    <property type="match status" value="1"/>
</dbReference>
<comment type="caution">
    <text evidence="2">The sequence shown here is derived from an EMBL/GenBank/DDBJ whole genome shotgun (WGS) entry which is preliminary data.</text>
</comment>
<sequence>MNLSIESPRDLIATLGYLCLGSRLKRLGERMQTSVAQHLGARGHEVQPAQLPLLWALQEHGGAMTIGALGERLGISQPGVSRAIASLEGQGLVRPTRAGKDRRQRQIAISPAGEALMADLSARFFPAVQRAVEQLCLAAGPDLLARIDRIEDDLADAPLEARIAAQLAKADA</sequence>
<organism evidence="2 3">
    <name type="scientific">Sphingobium nicotianae</name>
    <dbReference type="NCBI Taxonomy" id="2782607"/>
    <lineage>
        <taxon>Bacteria</taxon>
        <taxon>Pseudomonadati</taxon>
        <taxon>Pseudomonadota</taxon>
        <taxon>Alphaproteobacteria</taxon>
        <taxon>Sphingomonadales</taxon>
        <taxon>Sphingomonadaceae</taxon>
        <taxon>Sphingobium</taxon>
    </lineage>
</organism>
<evidence type="ECO:0000259" key="1">
    <source>
        <dbReference type="PROSITE" id="PS50995"/>
    </source>
</evidence>
<evidence type="ECO:0000313" key="3">
    <source>
        <dbReference type="Proteomes" id="UP001138757"/>
    </source>
</evidence>
<dbReference type="InterPro" id="IPR039422">
    <property type="entry name" value="MarR/SlyA-like"/>
</dbReference>
<dbReference type="Proteomes" id="UP001138757">
    <property type="component" value="Unassembled WGS sequence"/>
</dbReference>
<gene>
    <name evidence="2" type="ORF">KK488_00165</name>
</gene>
<dbReference type="CDD" id="cd00090">
    <property type="entry name" value="HTH_ARSR"/>
    <property type="match status" value="1"/>
</dbReference>
<proteinExistence type="predicted"/>
<feature type="domain" description="HTH marR-type" evidence="1">
    <location>
        <begin position="17"/>
        <end position="152"/>
    </location>
</feature>
<dbReference type="RefSeq" id="WP_214621125.1">
    <property type="nucleotide sequence ID" value="NZ_JAHGAW010000001.1"/>
</dbReference>
<dbReference type="InterPro" id="IPR036390">
    <property type="entry name" value="WH_DNA-bd_sf"/>
</dbReference>
<evidence type="ECO:0000313" key="2">
    <source>
        <dbReference type="EMBL" id="MBT2185363.1"/>
    </source>
</evidence>
<dbReference type="PROSITE" id="PS50995">
    <property type="entry name" value="HTH_MARR_2"/>
    <property type="match status" value="1"/>
</dbReference>
<dbReference type="Pfam" id="PF12802">
    <property type="entry name" value="MarR_2"/>
    <property type="match status" value="1"/>
</dbReference>
<dbReference type="AlphaFoldDB" id="A0A9X1AJI8"/>
<dbReference type="InterPro" id="IPR000835">
    <property type="entry name" value="HTH_MarR-typ"/>
</dbReference>
<dbReference type="GO" id="GO:0006950">
    <property type="term" value="P:response to stress"/>
    <property type="evidence" value="ECO:0007669"/>
    <property type="project" value="TreeGrafter"/>
</dbReference>